<evidence type="ECO:0000256" key="4">
    <source>
        <dbReference type="ARBA" id="ARBA00022801"/>
    </source>
</evidence>
<dbReference type="InterPro" id="IPR005229">
    <property type="entry name" value="YicC/YloC-like"/>
</dbReference>
<dbReference type="InterPro" id="IPR013527">
    <property type="entry name" value="YicC-like_N"/>
</dbReference>
<keyword evidence="3" id="KW-0255">Endonuclease</keyword>
<gene>
    <name evidence="8" type="ORF">BA70_07475</name>
</gene>
<evidence type="ECO:0000313" key="9">
    <source>
        <dbReference type="Proteomes" id="UP000028091"/>
    </source>
</evidence>
<dbReference type="AlphaFoldDB" id="A0A081LF80"/>
<comment type="caution">
    <text evidence="8">The sequence shown here is derived from an EMBL/GenBank/DDBJ whole genome shotgun (WGS) entry which is preliminary data.</text>
</comment>
<feature type="domain" description="Endoribonuclease YicC-like C-terminal" evidence="7">
    <location>
        <begin position="174"/>
        <end position="291"/>
    </location>
</feature>
<dbReference type="OrthoDB" id="9771229at2"/>
<name>A0A081LF80_9BACI</name>
<dbReference type="Pfam" id="PF08340">
    <property type="entry name" value="YicC-like_C"/>
    <property type="match status" value="1"/>
</dbReference>
<keyword evidence="9" id="KW-1185">Reference proteome</keyword>
<evidence type="ECO:0000259" key="7">
    <source>
        <dbReference type="Pfam" id="PF08340"/>
    </source>
</evidence>
<evidence type="ECO:0000313" key="8">
    <source>
        <dbReference type="EMBL" id="KEP27906.1"/>
    </source>
</evidence>
<keyword evidence="4" id="KW-0378">Hydrolase</keyword>
<dbReference type="RefSeq" id="WP_034317880.1">
    <property type="nucleotide sequence ID" value="NZ_JBCMYH010000011.1"/>
</dbReference>
<evidence type="ECO:0000259" key="6">
    <source>
        <dbReference type="Pfam" id="PF03755"/>
    </source>
</evidence>
<dbReference type="GO" id="GO:0004521">
    <property type="term" value="F:RNA endonuclease activity"/>
    <property type="evidence" value="ECO:0007669"/>
    <property type="project" value="InterPro"/>
</dbReference>
<dbReference type="GO" id="GO:0016787">
    <property type="term" value="F:hydrolase activity"/>
    <property type="evidence" value="ECO:0007669"/>
    <property type="project" value="UniProtKB-KW"/>
</dbReference>
<dbReference type="Proteomes" id="UP000028091">
    <property type="component" value="Unassembled WGS sequence"/>
</dbReference>
<proteinExistence type="inferred from homology"/>
<evidence type="ECO:0000256" key="5">
    <source>
        <dbReference type="ARBA" id="ARBA00035648"/>
    </source>
</evidence>
<dbReference type="PANTHER" id="PTHR30636:SF3">
    <property type="entry name" value="UPF0701 PROTEIN YICC"/>
    <property type="match status" value="1"/>
</dbReference>
<comment type="similarity">
    <text evidence="5">Belongs to the YicC/YloC family.</text>
</comment>
<dbReference type="InterPro" id="IPR013551">
    <property type="entry name" value="YicC-like_C"/>
</dbReference>
<reference evidence="8 9" key="1">
    <citation type="submission" date="2012-09" db="EMBL/GenBank/DDBJ databases">
        <title>Genome Sequence of Bacillus sp. DW5-4.</title>
        <authorList>
            <person name="Lai Q."/>
            <person name="Liu Y."/>
            <person name="Shao Z."/>
        </authorList>
    </citation>
    <scope>NUCLEOTIDE SEQUENCE [LARGE SCALE GENOMIC DNA]</scope>
    <source>
        <strain evidence="8 9">DW5-4</strain>
    </source>
</reference>
<dbReference type="NCBIfam" id="TIGR00255">
    <property type="entry name" value="YicC/YloC family endoribonuclease"/>
    <property type="match status" value="1"/>
</dbReference>
<accession>A0A081LF80</accession>
<keyword evidence="2" id="KW-0540">Nuclease</keyword>
<comment type="cofactor">
    <cofactor evidence="1">
        <name>a divalent metal cation</name>
        <dbReference type="ChEBI" id="CHEBI:60240"/>
    </cofactor>
</comment>
<evidence type="ECO:0000256" key="2">
    <source>
        <dbReference type="ARBA" id="ARBA00022722"/>
    </source>
</evidence>
<organism evidence="8 9">
    <name type="scientific">Bacillus zhangzhouensis</name>
    <dbReference type="NCBI Taxonomy" id="1178540"/>
    <lineage>
        <taxon>Bacteria</taxon>
        <taxon>Bacillati</taxon>
        <taxon>Bacillota</taxon>
        <taxon>Bacilli</taxon>
        <taxon>Bacillales</taxon>
        <taxon>Bacillaceae</taxon>
        <taxon>Bacillus</taxon>
    </lineage>
</organism>
<protein>
    <recommendedName>
        <fullName evidence="10">Stress-induced protein</fullName>
    </recommendedName>
</protein>
<evidence type="ECO:0000256" key="1">
    <source>
        <dbReference type="ARBA" id="ARBA00001968"/>
    </source>
</evidence>
<evidence type="ECO:0008006" key="10">
    <source>
        <dbReference type="Google" id="ProtNLM"/>
    </source>
</evidence>
<dbReference type="PANTHER" id="PTHR30636">
    <property type="entry name" value="UPF0701 PROTEIN YICC"/>
    <property type="match status" value="1"/>
</dbReference>
<dbReference type="EMBL" id="JOTP01000002">
    <property type="protein sequence ID" value="KEP27906.1"/>
    <property type="molecule type" value="Genomic_DNA"/>
</dbReference>
<sequence length="291" mass="33499">MIRSMTGFGQASKTDGELTVSIELKSVNHRFKEVHARLPRPLLYFEDTLKKIILRHVQRGRIELFVTIEGGKLASRSLQIDWPLLDEYMKASKDLEERYHISGIQHAHDLLGLEHAVQVEESVSRNEQLEHLLVDACEAAVKELCFMREQEGTSLQKDCELRLSELEAYTEEIKVFAPEVVSQYKERLNQRLQEWIGEALDESRLTTEAAIFADRSDITEEITRLKSHFQQFQQILTQGGAAGRKLDFLVQELNREVNTIGSKANHHHLTKLVVEMKSAIEKIKEQVQNIE</sequence>
<dbReference type="Pfam" id="PF03755">
    <property type="entry name" value="YicC-like_N"/>
    <property type="match status" value="1"/>
</dbReference>
<feature type="domain" description="Endoribonuclease YicC-like N-terminal" evidence="6">
    <location>
        <begin position="2"/>
        <end position="156"/>
    </location>
</feature>
<dbReference type="eggNOG" id="COG1561">
    <property type="taxonomic scope" value="Bacteria"/>
</dbReference>
<evidence type="ECO:0000256" key="3">
    <source>
        <dbReference type="ARBA" id="ARBA00022759"/>
    </source>
</evidence>